<dbReference type="GO" id="GO:0005840">
    <property type="term" value="C:ribosome"/>
    <property type="evidence" value="ECO:0007669"/>
    <property type="project" value="UniProtKB-KW"/>
</dbReference>
<dbReference type="GO" id="GO:0002181">
    <property type="term" value="P:cytoplasmic translation"/>
    <property type="evidence" value="ECO:0007669"/>
    <property type="project" value="TreeGrafter"/>
</dbReference>
<name>A0A7S3DBY1_9EUKA</name>
<keyword evidence="3" id="KW-0687">Ribonucleoprotein</keyword>
<evidence type="ECO:0000256" key="3">
    <source>
        <dbReference type="ARBA" id="ARBA00023274"/>
    </source>
</evidence>
<dbReference type="Pfam" id="PF01776">
    <property type="entry name" value="Ribosomal_L22e"/>
    <property type="match status" value="1"/>
</dbReference>
<dbReference type="EMBL" id="HBIB01023289">
    <property type="protein sequence ID" value="CAE0253051.1"/>
    <property type="molecule type" value="Transcribed_RNA"/>
</dbReference>
<accession>A0A7S3DBY1</accession>
<evidence type="ECO:0000256" key="5">
    <source>
        <dbReference type="ARBA" id="ARBA00041214"/>
    </source>
</evidence>
<dbReference type="GO" id="GO:0003735">
    <property type="term" value="F:structural constituent of ribosome"/>
    <property type="evidence" value="ECO:0007669"/>
    <property type="project" value="InterPro"/>
</dbReference>
<dbReference type="PANTHER" id="PTHR10064:SF0">
    <property type="entry name" value="FI24544P1-RELATED"/>
    <property type="match status" value="1"/>
</dbReference>
<keyword evidence="2" id="KW-0689">Ribosomal protein</keyword>
<dbReference type="InterPro" id="IPR002671">
    <property type="entry name" value="Ribosomal_eL22"/>
</dbReference>
<dbReference type="FunFam" id="3.30.1360.210:FF:000001">
    <property type="entry name" value="60S ribosomal protein L22 1"/>
    <property type="match status" value="1"/>
</dbReference>
<organism evidence="6">
    <name type="scientific">Palpitomonas bilix</name>
    <dbReference type="NCBI Taxonomy" id="652834"/>
    <lineage>
        <taxon>Eukaryota</taxon>
        <taxon>Eukaryota incertae sedis</taxon>
    </lineage>
</organism>
<reference evidence="6" key="1">
    <citation type="submission" date="2021-01" db="EMBL/GenBank/DDBJ databases">
        <authorList>
            <person name="Corre E."/>
            <person name="Pelletier E."/>
            <person name="Niang G."/>
            <person name="Scheremetjew M."/>
            <person name="Finn R."/>
            <person name="Kale V."/>
            <person name="Holt S."/>
            <person name="Cochrane G."/>
            <person name="Meng A."/>
            <person name="Brown T."/>
            <person name="Cohen L."/>
        </authorList>
    </citation>
    <scope>NUCLEOTIDE SEQUENCE</scope>
    <source>
        <strain evidence="6">NIES-2562</strain>
    </source>
</reference>
<dbReference type="Gene3D" id="3.30.1360.210">
    <property type="match status" value="1"/>
</dbReference>
<evidence type="ECO:0000256" key="2">
    <source>
        <dbReference type="ARBA" id="ARBA00022980"/>
    </source>
</evidence>
<sequence>MPRQKSKKETKKFTIDCSIPKEDGILPVDAFTTFLQQRIKVNGKAGELGDVVSVSLDDSKIVVTANISNDNTFSKRYLKYLTKKFLKKNNLRDWIRVVASTPVSYELKYYSIRDEEEEDSE</sequence>
<dbReference type="GO" id="GO:0005737">
    <property type="term" value="C:cytoplasm"/>
    <property type="evidence" value="ECO:0007669"/>
    <property type="project" value="UniProtKB-ARBA"/>
</dbReference>
<protein>
    <recommendedName>
        <fullName evidence="4">Large ribosomal subunit protein eL22</fullName>
    </recommendedName>
    <alternativeName>
        <fullName evidence="5">60S ribosomal protein L22</fullName>
    </alternativeName>
</protein>
<evidence type="ECO:0000256" key="4">
    <source>
        <dbReference type="ARBA" id="ARBA00040613"/>
    </source>
</evidence>
<proteinExistence type="inferred from homology"/>
<evidence type="ECO:0000256" key="1">
    <source>
        <dbReference type="ARBA" id="ARBA00007817"/>
    </source>
</evidence>
<comment type="similarity">
    <text evidence="1">Belongs to the eukaryotic ribosomal protein eL22 family.</text>
</comment>
<evidence type="ECO:0000313" key="6">
    <source>
        <dbReference type="EMBL" id="CAE0253051.1"/>
    </source>
</evidence>
<dbReference type="GO" id="GO:0003723">
    <property type="term" value="F:RNA binding"/>
    <property type="evidence" value="ECO:0007669"/>
    <property type="project" value="TreeGrafter"/>
</dbReference>
<gene>
    <name evidence="6" type="ORF">PBIL07802_LOCUS15283</name>
</gene>
<dbReference type="GO" id="GO:1990904">
    <property type="term" value="C:ribonucleoprotein complex"/>
    <property type="evidence" value="ECO:0007669"/>
    <property type="project" value="UniProtKB-KW"/>
</dbReference>
<dbReference type="InterPro" id="IPR038526">
    <property type="entry name" value="Ribosomal_eL22_sf"/>
</dbReference>
<dbReference type="AlphaFoldDB" id="A0A7S3DBY1"/>
<dbReference type="PANTHER" id="PTHR10064">
    <property type="entry name" value="60S RIBOSOMAL PROTEIN L22"/>
    <property type="match status" value="1"/>
</dbReference>